<evidence type="ECO:0000313" key="1">
    <source>
        <dbReference type="EMBL" id="KAF2433395.1"/>
    </source>
</evidence>
<keyword evidence="2" id="KW-1185">Reference proteome</keyword>
<accession>A0A9P4NXD7</accession>
<dbReference type="OrthoDB" id="5386330at2759"/>
<protein>
    <submittedName>
        <fullName evidence="1">Uncharacterized protein</fullName>
    </submittedName>
</protein>
<comment type="caution">
    <text evidence="1">The sequence shown here is derived from an EMBL/GenBank/DDBJ whole genome shotgun (WGS) entry which is preliminary data.</text>
</comment>
<sequence length="129" mass="14973">MAAVDGVPAMRTFVVERLSKMSRLFGTAMPLTAKELFERHWASGETRWDTCFERPYAFTMQIAVNISQLSLLRYLFSTQVLRGHSTSRVLANVFMDMKWSLFILPGVFILSNILRSWLHFTEISIEYED</sequence>
<dbReference type="EMBL" id="MU007021">
    <property type="protein sequence ID" value="KAF2433395.1"/>
    <property type="molecule type" value="Genomic_DNA"/>
</dbReference>
<organism evidence="1 2">
    <name type="scientific">Tothia fuscella</name>
    <dbReference type="NCBI Taxonomy" id="1048955"/>
    <lineage>
        <taxon>Eukaryota</taxon>
        <taxon>Fungi</taxon>
        <taxon>Dikarya</taxon>
        <taxon>Ascomycota</taxon>
        <taxon>Pezizomycotina</taxon>
        <taxon>Dothideomycetes</taxon>
        <taxon>Pleosporomycetidae</taxon>
        <taxon>Venturiales</taxon>
        <taxon>Cylindrosympodiaceae</taxon>
        <taxon>Tothia</taxon>
    </lineage>
</organism>
<name>A0A9P4NXD7_9PEZI</name>
<dbReference type="AlphaFoldDB" id="A0A9P4NXD7"/>
<gene>
    <name evidence="1" type="ORF">EJ08DRAFT_707890</name>
</gene>
<dbReference type="Proteomes" id="UP000800235">
    <property type="component" value="Unassembled WGS sequence"/>
</dbReference>
<proteinExistence type="predicted"/>
<evidence type="ECO:0000313" key="2">
    <source>
        <dbReference type="Proteomes" id="UP000800235"/>
    </source>
</evidence>
<reference evidence="1" key="1">
    <citation type="journal article" date="2020" name="Stud. Mycol.">
        <title>101 Dothideomycetes genomes: a test case for predicting lifestyles and emergence of pathogens.</title>
        <authorList>
            <person name="Haridas S."/>
            <person name="Albert R."/>
            <person name="Binder M."/>
            <person name="Bloem J."/>
            <person name="Labutti K."/>
            <person name="Salamov A."/>
            <person name="Andreopoulos B."/>
            <person name="Baker S."/>
            <person name="Barry K."/>
            <person name="Bills G."/>
            <person name="Bluhm B."/>
            <person name="Cannon C."/>
            <person name="Castanera R."/>
            <person name="Culley D."/>
            <person name="Daum C."/>
            <person name="Ezra D."/>
            <person name="Gonzalez J."/>
            <person name="Henrissat B."/>
            <person name="Kuo A."/>
            <person name="Liang C."/>
            <person name="Lipzen A."/>
            <person name="Lutzoni F."/>
            <person name="Magnuson J."/>
            <person name="Mondo S."/>
            <person name="Nolan M."/>
            <person name="Ohm R."/>
            <person name="Pangilinan J."/>
            <person name="Park H.-J."/>
            <person name="Ramirez L."/>
            <person name="Alfaro M."/>
            <person name="Sun H."/>
            <person name="Tritt A."/>
            <person name="Yoshinaga Y."/>
            <person name="Zwiers L.-H."/>
            <person name="Turgeon B."/>
            <person name="Goodwin S."/>
            <person name="Spatafora J."/>
            <person name="Crous P."/>
            <person name="Grigoriev I."/>
        </authorList>
    </citation>
    <scope>NUCLEOTIDE SEQUENCE</scope>
    <source>
        <strain evidence="1">CBS 130266</strain>
    </source>
</reference>